<dbReference type="OrthoDB" id="7022at10239"/>
<dbReference type="Proteomes" id="UP000029889">
    <property type="component" value="Segment"/>
</dbReference>
<keyword evidence="2" id="KW-1185">Reference proteome</keyword>
<dbReference type="KEGG" id="vg:22111053"/>
<evidence type="ECO:0000313" key="2">
    <source>
        <dbReference type="Proteomes" id="UP000029889"/>
    </source>
</evidence>
<dbReference type="GeneID" id="22111053"/>
<dbReference type="EMBL" id="KM507819">
    <property type="protein sequence ID" value="AIT13910.1"/>
    <property type="molecule type" value="Genomic_DNA"/>
</dbReference>
<protein>
    <submittedName>
        <fullName evidence="1">Uncharacterized protein</fullName>
    </submittedName>
</protein>
<organism evidence="1 2">
    <name type="scientific">Escherichia phage 121Q</name>
    <dbReference type="NCBI Taxonomy" id="1555202"/>
    <lineage>
        <taxon>Viruses</taxon>
        <taxon>Duplodnaviria</taxon>
        <taxon>Heunggongvirae</taxon>
        <taxon>Uroviricota</taxon>
        <taxon>Caudoviricetes</taxon>
        <taxon>Asteriusvirus</taxon>
        <taxon>Asteriusvirus av121Q</taxon>
    </lineage>
</organism>
<proteinExistence type="predicted"/>
<reference evidence="1 2" key="1">
    <citation type="submission" date="2014-09" db="EMBL/GenBank/DDBJ databases">
        <authorList>
            <person name="Lapin J.S."/>
            <person name="Pope W.H."/>
            <person name="Hua J."/>
            <person name="Ford M.E."/>
            <person name="Conway J.F."/>
            <person name="Hatfull G.F."/>
            <person name="Hendrix R.W."/>
        </authorList>
    </citation>
    <scope>NUCLEOTIDE SEQUENCE [LARGE SCALE GENOMIC DNA]</scope>
</reference>
<gene>
    <name evidence="1" type="primary">13</name>
    <name evidence="1" type="ORF">PBI_121Q_13</name>
</gene>
<sequence>MFDFSDIKNKSVDDDEKPTQHSFSIAEFLKHIDRADYKYYNDMTEKERKEFTPYTVLRWVSSLDDSLQVTYPSSKVESVFGKWKSGGKEALTELVTELKSSGTNVSSVTKYCHSDYDWRIKFAVQSKDDAQKLISSMVEFGVSGSEIVSLVDTEVVKYQLIMLNDMVNDGFWDMKEHPELVYQLMCSVHDMIGGQEMPRNWLNFSKNFKKANNELFELIKSSQPDTISTQMNEDEYKIVLLQYDKKTFETFLDNNGFQDNEKKSMMKLFKEECKKYGKEIK</sequence>
<name>A0A097EWW1_9CAUD</name>
<accession>A0A097EWW1</accession>
<dbReference type="RefSeq" id="YP_009101607.1">
    <property type="nucleotide sequence ID" value="NC_025447.1"/>
</dbReference>
<evidence type="ECO:0000313" key="1">
    <source>
        <dbReference type="EMBL" id="AIT13910.1"/>
    </source>
</evidence>